<dbReference type="InterPro" id="IPR045266">
    <property type="entry name" value="DOH_DOMON"/>
</dbReference>
<feature type="region of interest" description="Disordered" evidence="7">
    <location>
        <begin position="174"/>
        <end position="221"/>
    </location>
</feature>
<evidence type="ECO:0000259" key="9">
    <source>
        <dbReference type="PROSITE" id="PS50836"/>
    </source>
</evidence>
<dbReference type="SMART" id="SM00664">
    <property type="entry name" value="DoH"/>
    <property type="match status" value="2"/>
</dbReference>
<keyword evidence="3 8" id="KW-0812">Transmembrane</keyword>
<evidence type="ECO:0000256" key="4">
    <source>
        <dbReference type="ARBA" id="ARBA00022982"/>
    </source>
</evidence>
<feature type="transmembrane region" description="Helical" evidence="8">
    <location>
        <begin position="876"/>
        <end position="894"/>
    </location>
</feature>
<dbReference type="Gene3D" id="1.20.120.1770">
    <property type="match status" value="1"/>
</dbReference>
<dbReference type="PANTHER" id="PTHR47281">
    <property type="entry name" value="OS09G0557700 PROTEIN"/>
    <property type="match status" value="1"/>
</dbReference>
<dbReference type="InterPro" id="IPR005018">
    <property type="entry name" value="DOMON_domain"/>
</dbReference>
<feature type="transmembrane region" description="Helical" evidence="8">
    <location>
        <begin position="768"/>
        <end position="789"/>
    </location>
</feature>
<dbReference type="InterPro" id="IPR057443">
    <property type="entry name" value="At5g54830-like"/>
</dbReference>
<comment type="subcellular location">
    <subcellularLocation>
        <location evidence="1">Membrane</location>
    </subcellularLocation>
</comment>
<dbReference type="Proteomes" id="UP001497512">
    <property type="component" value="Chromosome 12"/>
</dbReference>
<evidence type="ECO:0000256" key="6">
    <source>
        <dbReference type="ARBA" id="ARBA00023136"/>
    </source>
</evidence>
<keyword evidence="5 8" id="KW-1133">Transmembrane helix</keyword>
<dbReference type="InterPro" id="IPR045879">
    <property type="entry name" value="B561A"/>
</dbReference>
<dbReference type="PROSITE" id="PS51549">
    <property type="entry name" value="DM13"/>
    <property type="match status" value="1"/>
</dbReference>
<evidence type="ECO:0000259" key="10">
    <source>
        <dbReference type="PROSITE" id="PS50939"/>
    </source>
</evidence>
<dbReference type="Pfam" id="PF03188">
    <property type="entry name" value="Cytochrom_B561"/>
    <property type="match status" value="1"/>
</dbReference>
<dbReference type="CDD" id="cd08760">
    <property type="entry name" value="Cyt_b561_FRRS1_like"/>
    <property type="match status" value="1"/>
</dbReference>
<dbReference type="PANTHER" id="PTHR47281:SF1">
    <property type="entry name" value="OS09G0557700 PROTEIN"/>
    <property type="match status" value="1"/>
</dbReference>
<name>A0ABP0TMU2_9BRYO</name>
<feature type="non-terminal residue" evidence="12">
    <location>
        <position position="1"/>
    </location>
</feature>
<dbReference type="SUPFAM" id="SSF49344">
    <property type="entry name" value="CBD9-like"/>
    <property type="match status" value="1"/>
</dbReference>
<gene>
    <name evidence="12" type="ORF">CSSPTR1EN2_LOCUS5308</name>
</gene>
<evidence type="ECO:0000256" key="2">
    <source>
        <dbReference type="ARBA" id="ARBA00022448"/>
    </source>
</evidence>
<proteinExistence type="predicted"/>
<evidence type="ECO:0000256" key="5">
    <source>
        <dbReference type="ARBA" id="ARBA00022989"/>
    </source>
</evidence>
<reference evidence="12" key="1">
    <citation type="submission" date="2024-02" db="EMBL/GenBank/DDBJ databases">
        <authorList>
            <consortium name="ELIXIR-Norway"/>
            <consortium name="Elixir Norway"/>
        </authorList>
    </citation>
    <scope>NUCLEOTIDE SEQUENCE</scope>
</reference>
<evidence type="ECO:0000256" key="7">
    <source>
        <dbReference type="SAM" id="MobiDB-lite"/>
    </source>
</evidence>
<feature type="domain" description="DOMON" evidence="9">
    <location>
        <begin position="242"/>
        <end position="385"/>
    </location>
</feature>
<sequence>MEKVFVIRNKCSEMRVRHHYHSMTMMQASSSSSSYLVTVFFVVFLLPGGLWVEQCAGQCGTTSSLVGFTADFTMVQHQLRGTLRIVDDCSFTVSRFDMLAGVEVFWWGALGDDVQSLLDGQPISEGNLVGTYSNATLQLLLDGSTWDEIKVLSVWDKATASDFGHVILQPVAPPPTSGSGVSAPTPGVVSTPLAGGAPGPSPGPSPGFASNPPSYEYDTPSSTATMGEWQPTMFDNCIALTPVYRMRWTLDVIPGMVDIGLEFALTKTQYMAFGWADPENTQHFMLKSDVVVAGIDDKGIPISEDYYISSYSECNWDSAKPAGVCPDSVFAGSTNSNFNNSQMLYGQQVDGITLVRYRRPLESGDIKYDVSINVTDNMTVIWGMGTLAADNARVHLTPQFHGMPKGVKFGYRNLTLSSFTDECNGPLAASNASQGNNVVADRGTALVVTSDTALQYPNPPNPAKVLYINQKESPVLKVERGVPVTFLVEAGHSVSLYITSDPIGGHANLNESIYAGGPDAHGVPTSPNMLSWLPDHSTPNEVFYQSYFQPKMGWKVQVVDGGLSDMYNTSTLLADNQVTLFWTLTSTDIFFAVRAERKSGYLAIALGSGMVNSFAYVGWIDSEGMSHVGTYWIDAKDASGIHTTTENLSNKKCERQYGIITFEFSRPLKPLCQTGKECRNVIDPISALKMVWAMGDEWSDNLTNGNVHTVVSSMPTLIYLASGAAKVEELQPVLAVHGFMMFLAWGLFFPGGMMAARYMKHLDQWFQIHVYAQASGIFVTLLGLLFAVAELQGLDTGNKHMKLGITCILLACFQASNGLARPKKATPGEHDRLIRKIWVYLHQYMGRAALGLGFITLLTGITQLGERDGFDRVRSLQAALFAWFLLITGLVMYIEMRLEYGCKIGDSVFEQGHIIGEEEEDSRELLQSSFLGHTKNSQEQSETLGMEVQLE</sequence>
<dbReference type="Pfam" id="PF10517">
    <property type="entry name" value="DM13"/>
    <property type="match status" value="1"/>
</dbReference>
<organism evidence="12 13">
    <name type="scientific">Sphagnum troendelagicum</name>
    <dbReference type="NCBI Taxonomy" id="128251"/>
    <lineage>
        <taxon>Eukaryota</taxon>
        <taxon>Viridiplantae</taxon>
        <taxon>Streptophyta</taxon>
        <taxon>Embryophyta</taxon>
        <taxon>Bryophyta</taxon>
        <taxon>Sphagnophytina</taxon>
        <taxon>Sphagnopsida</taxon>
        <taxon>Sphagnales</taxon>
        <taxon>Sphagnaceae</taxon>
        <taxon>Sphagnum</taxon>
    </lineage>
</organism>
<evidence type="ECO:0000313" key="13">
    <source>
        <dbReference type="Proteomes" id="UP001497512"/>
    </source>
</evidence>
<dbReference type="InterPro" id="IPR006593">
    <property type="entry name" value="Cyt_b561/ferric_Rdtase_TM"/>
</dbReference>
<keyword evidence="6 8" id="KW-0472">Membrane</keyword>
<evidence type="ECO:0000313" key="12">
    <source>
        <dbReference type="EMBL" id="CAK9200181.1"/>
    </source>
</evidence>
<keyword evidence="2" id="KW-0813">Transport</keyword>
<feature type="transmembrane region" description="Helical" evidence="8">
    <location>
        <begin position="841"/>
        <end position="864"/>
    </location>
</feature>
<evidence type="ECO:0000259" key="11">
    <source>
        <dbReference type="PROSITE" id="PS51549"/>
    </source>
</evidence>
<accession>A0ABP0TMU2</accession>
<dbReference type="PROSITE" id="PS50939">
    <property type="entry name" value="CYTOCHROME_B561"/>
    <property type="match status" value="1"/>
</dbReference>
<dbReference type="PROSITE" id="PS50836">
    <property type="entry name" value="DOMON"/>
    <property type="match status" value="2"/>
</dbReference>
<evidence type="ECO:0000256" key="3">
    <source>
        <dbReference type="ARBA" id="ARBA00022692"/>
    </source>
</evidence>
<dbReference type="InterPro" id="IPR019545">
    <property type="entry name" value="DM13_domain"/>
</dbReference>
<evidence type="ECO:0000256" key="1">
    <source>
        <dbReference type="ARBA" id="ARBA00004370"/>
    </source>
</evidence>
<evidence type="ECO:0000256" key="8">
    <source>
        <dbReference type="SAM" id="Phobius"/>
    </source>
</evidence>
<feature type="domain" description="DM13" evidence="11">
    <location>
        <begin position="66"/>
        <end position="169"/>
    </location>
</feature>
<keyword evidence="4" id="KW-0249">Electron transport</keyword>
<feature type="transmembrane region" description="Helical" evidence="8">
    <location>
        <begin position="801"/>
        <end position="820"/>
    </location>
</feature>
<dbReference type="CDD" id="cd09631">
    <property type="entry name" value="DOMON_DOH"/>
    <property type="match status" value="2"/>
</dbReference>
<dbReference type="SMART" id="SM00665">
    <property type="entry name" value="B561"/>
    <property type="match status" value="1"/>
</dbReference>
<dbReference type="Pfam" id="PF25489">
    <property type="entry name" value="At5g54830"/>
    <property type="match status" value="1"/>
</dbReference>
<dbReference type="Pfam" id="PF03351">
    <property type="entry name" value="DOMON"/>
    <property type="match status" value="2"/>
</dbReference>
<feature type="domain" description="Cytochrome b561" evidence="10">
    <location>
        <begin position="701"/>
        <end position="897"/>
    </location>
</feature>
<dbReference type="EMBL" id="OZ019904">
    <property type="protein sequence ID" value="CAK9200181.1"/>
    <property type="molecule type" value="Genomic_DNA"/>
</dbReference>
<dbReference type="SMART" id="SM00686">
    <property type="entry name" value="DM13"/>
    <property type="match status" value="1"/>
</dbReference>
<feature type="domain" description="DOMON" evidence="9">
    <location>
        <begin position="576"/>
        <end position="695"/>
    </location>
</feature>
<feature type="transmembrane region" description="Helical" evidence="8">
    <location>
        <begin position="734"/>
        <end position="756"/>
    </location>
</feature>
<protein>
    <submittedName>
        <fullName evidence="12">Uncharacterized protein</fullName>
    </submittedName>
</protein>
<keyword evidence="13" id="KW-1185">Reference proteome</keyword>